<reference evidence="9" key="1">
    <citation type="journal article" date="2019" name="Int. J. Syst. Evol. Microbiol.">
        <title>The Global Catalogue of Microorganisms (GCM) 10K type strain sequencing project: providing services to taxonomists for standard genome sequencing and annotation.</title>
        <authorList>
            <consortium name="The Broad Institute Genomics Platform"/>
            <consortium name="The Broad Institute Genome Sequencing Center for Infectious Disease"/>
            <person name="Wu L."/>
            <person name="Ma J."/>
        </authorList>
    </citation>
    <scope>NUCLEOTIDE SEQUENCE [LARGE SCALE GENOMIC DNA]</scope>
    <source>
        <strain evidence="9">KCTC 42986</strain>
    </source>
</reference>
<evidence type="ECO:0000256" key="5">
    <source>
        <dbReference type="ARBA" id="ARBA00022989"/>
    </source>
</evidence>
<keyword evidence="4 7" id="KW-0812">Transmembrane</keyword>
<feature type="transmembrane region" description="Helical" evidence="7">
    <location>
        <begin position="86"/>
        <end position="104"/>
    </location>
</feature>
<evidence type="ECO:0000256" key="7">
    <source>
        <dbReference type="SAM" id="Phobius"/>
    </source>
</evidence>
<protein>
    <submittedName>
        <fullName evidence="8">Type IV secretory system conjugative DNA transfer family protein</fullName>
    </submittedName>
</protein>
<dbReference type="PANTHER" id="PTHR37937">
    <property type="entry name" value="CONJUGATIVE TRANSFER: DNA TRANSPORT"/>
    <property type="match status" value="1"/>
</dbReference>
<dbReference type="SUPFAM" id="SSF52540">
    <property type="entry name" value="P-loop containing nucleoside triphosphate hydrolases"/>
    <property type="match status" value="1"/>
</dbReference>
<dbReference type="Gene3D" id="3.40.50.300">
    <property type="entry name" value="P-loop containing nucleotide triphosphate hydrolases"/>
    <property type="match status" value="1"/>
</dbReference>
<dbReference type="Pfam" id="PF02534">
    <property type="entry name" value="T4SS-DNA_transf"/>
    <property type="match status" value="1"/>
</dbReference>
<keyword evidence="9" id="KW-1185">Reference proteome</keyword>
<evidence type="ECO:0000256" key="1">
    <source>
        <dbReference type="ARBA" id="ARBA00004651"/>
    </source>
</evidence>
<evidence type="ECO:0000256" key="3">
    <source>
        <dbReference type="ARBA" id="ARBA00022475"/>
    </source>
</evidence>
<organism evidence="8 9">
    <name type="scientific">Undibacterium arcticum</name>
    <dbReference type="NCBI Taxonomy" id="1762892"/>
    <lineage>
        <taxon>Bacteria</taxon>
        <taxon>Pseudomonadati</taxon>
        <taxon>Pseudomonadota</taxon>
        <taxon>Betaproteobacteria</taxon>
        <taxon>Burkholderiales</taxon>
        <taxon>Oxalobacteraceae</taxon>
        <taxon>Undibacterium</taxon>
    </lineage>
</organism>
<comment type="subcellular location">
    <subcellularLocation>
        <location evidence="1">Cell membrane</location>
        <topology evidence="1">Multi-pass membrane protein</topology>
    </subcellularLocation>
</comment>
<dbReference type="CDD" id="cd01127">
    <property type="entry name" value="TrwB_TraG_TraD_VirD4"/>
    <property type="match status" value="1"/>
</dbReference>
<comment type="similarity">
    <text evidence="2">Belongs to the VirD4/TraG family.</text>
</comment>
<dbReference type="Proteomes" id="UP001595530">
    <property type="component" value="Unassembled WGS sequence"/>
</dbReference>
<keyword evidence="6 7" id="KW-0472">Membrane</keyword>
<dbReference type="InterPro" id="IPR051539">
    <property type="entry name" value="T4SS-coupling_protein"/>
</dbReference>
<evidence type="ECO:0000313" key="9">
    <source>
        <dbReference type="Proteomes" id="UP001595530"/>
    </source>
</evidence>
<keyword evidence="5 7" id="KW-1133">Transmembrane helix</keyword>
<feature type="transmembrane region" description="Helical" evidence="7">
    <location>
        <begin position="12"/>
        <end position="31"/>
    </location>
</feature>
<dbReference type="InterPro" id="IPR027417">
    <property type="entry name" value="P-loop_NTPase"/>
</dbReference>
<evidence type="ECO:0000313" key="8">
    <source>
        <dbReference type="EMBL" id="MFC3110911.1"/>
    </source>
</evidence>
<sequence>MNINQRNTNVRFGMSVVLTFMMCMFVASWIATQYLAAALDYQQGLGEAAWSLGRRKIYQPFAWWFWNLQWMNEEGPLRAIITRTQFIALFGAVASVAIGIFMFYRRSMQSELPEDLHGSARWANLQDIERMRLISHSYSEGKGRNKTTVNYKAGGVYIGAYETPNGRKVLRYNEPAHLLCYAPSRSGKGVGPVLCTLLSYPHSTATNDIKGENFELSSGFRHTAGSLVIRFDPTSLDQKSIDGKTRYNVASGWNVLQEIRSFSDFDEMDAQNIAAAIADPEGKGMEDHWVSTSFDLLTGVILHVLYFERDKSLSGVATYLSDPSFTDPEQMFNRMLDAEHDPQLVMGWMDSDGRPTKTHPAVAREARSMLNKEEKERNSVLSTAKTKLTLFAEPVVARNIARSDFSISDLMNHIKPVSLYLVVPPSDKDRLRPLIRLFITFMLRRLTKDMDFEEGRSVKGYRHKLLLLIDELASLKKLEQLQDGLGYIAGYGITAYLFVQDTIQLKEAYGDNETITSGCQLRIAFAPNTLSTAEDLSKMTGVSTVSRQNVSYSGSRMSSMLGQMSVSEELVERPLMTADEIMKLPRDETLIFNAGHPPIKGKKLEYFKMDEFKSRAIIASPSRVAMTYRSSNRMLAGSWFMVLVQRKANGVKAFDVSINCYAEFPPVRVIVKQEDLQTETVHEYAFQLVDAKGSPVDRALTVDDVQFSLVPVDTTDSFNINEAYEVHFQVKDPSALPEFSQKGFYRDSAVCERDIRRLMKERYREIGLHETGEAIDVTIDKITDGGRYSGKVIFDNRDFVVLENSHDIISIHRKFKLNEVPLMGESTTIVYTGKKGGVV</sequence>
<accession>A0ABV7FB91</accession>
<dbReference type="RefSeq" id="WP_390333109.1">
    <property type="nucleotide sequence ID" value="NZ_JBHRTP010000091.1"/>
</dbReference>
<dbReference type="PANTHER" id="PTHR37937:SF1">
    <property type="entry name" value="CONJUGATIVE TRANSFER: DNA TRANSPORT"/>
    <property type="match status" value="1"/>
</dbReference>
<dbReference type="InterPro" id="IPR003688">
    <property type="entry name" value="TraG/VirD4"/>
</dbReference>
<proteinExistence type="inferred from homology"/>
<dbReference type="EMBL" id="JBHRTP010000091">
    <property type="protein sequence ID" value="MFC3110911.1"/>
    <property type="molecule type" value="Genomic_DNA"/>
</dbReference>
<evidence type="ECO:0000256" key="2">
    <source>
        <dbReference type="ARBA" id="ARBA00008806"/>
    </source>
</evidence>
<comment type="caution">
    <text evidence="8">The sequence shown here is derived from an EMBL/GenBank/DDBJ whole genome shotgun (WGS) entry which is preliminary data.</text>
</comment>
<keyword evidence="3" id="KW-1003">Cell membrane</keyword>
<name>A0ABV7FB91_9BURK</name>
<evidence type="ECO:0000256" key="6">
    <source>
        <dbReference type="ARBA" id="ARBA00023136"/>
    </source>
</evidence>
<evidence type="ECO:0000256" key="4">
    <source>
        <dbReference type="ARBA" id="ARBA00022692"/>
    </source>
</evidence>
<gene>
    <name evidence="8" type="ORF">ACFOFO_23650</name>
</gene>